<keyword evidence="3" id="KW-1185">Reference proteome</keyword>
<comment type="caution">
    <text evidence="2">The sequence shown here is derived from an EMBL/GenBank/DDBJ whole genome shotgun (WGS) entry which is preliminary data.</text>
</comment>
<dbReference type="AlphaFoldDB" id="A0A5C4TGW0"/>
<dbReference type="Proteomes" id="UP000307943">
    <property type="component" value="Unassembled WGS sequence"/>
</dbReference>
<feature type="coiled-coil region" evidence="1">
    <location>
        <begin position="187"/>
        <end position="294"/>
    </location>
</feature>
<sequence>MGIEILTVAGGRIPMVDKEVEARSKANGPVVPGQLSPEEMAALNERLAQKAGPQIKPWEPTLSKDDYLQLRIEGKNRRELTLSWFNNEEEKLAKQLREWHIMDRNKEEAAMSKKRLDEFTRDQYLARRVAGESRTKIMRSLGANTDPFYAKLTEWGIKEKAAEDKVLAEPVPADGALSEAVAPAESKQEIAEAFAQLEKQQERAVEKATAKFISEAELDLIAEKDLEIARLNLVVAELTEARDKAVAEAFEQGEKAAIQIELLEGENKRLTSHIDVAEDGIQKLNRRLRELDASRESHRGFVFLRVPVQSGDNPVRQRVNVHRDIERLSEVMESADSDRGKVAAEFFQLVQTYVALVASELAELHPGCKDVAGYVKSFFGFHNQRHMDDAEERVG</sequence>
<gene>
    <name evidence="2" type="ORF">FE784_00645</name>
</gene>
<evidence type="ECO:0000313" key="2">
    <source>
        <dbReference type="EMBL" id="TNJ68205.1"/>
    </source>
</evidence>
<dbReference type="EMBL" id="VDCQ01000001">
    <property type="protein sequence ID" value="TNJ68205.1"/>
    <property type="molecule type" value="Genomic_DNA"/>
</dbReference>
<name>A0A5C4TGW0_9BACL</name>
<dbReference type="OrthoDB" id="2630925at2"/>
<dbReference type="RefSeq" id="WP_139600182.1">
    <property type="nucleotide sequence ID" value="NZ_VDCQ01000001.1"/>
</dbReference>
<organism evidence="2 3">
    <name type="scientific">Paenibacillus hemerocallicola</name>
    <dbReference type="NCBI Taxonomy" id="1172614"/>
    <lineage>
        <taxon>Bacteria</taxon>
        <taxon>Bacillati</taxon>
        <taxon>Bacillota</taxon>
        <taxon>Bacilli</taxon>
        <taxon>Bacillales</taxon>
        <taxon>Paenibacillaceae</taxon>
        <taxon>Paenibacillus</taxon>
    </lineage>
</organism>
<evidence type="ECO:0000256" key="1">
    <source>
        <dbReference type="SAM" id="Coils"/>
    </source>
</evidence>
<evidence type="ECO:0000313" key="3">
    <source>
        <dbReference type="Proteomes" id="UP000307943"/>
    </source>
</evidence>
<keyword evidence="1" id="KW-0175">Coiled coil</keyword>
<protein>
    <submittedName>
        <fullName evidence="2">Uncharacterized protein</fullName>
    </submittedName>
</protein>
<proteinExistence type="predicted"/>
<accession>A0A5C4TGW0</accession>
<reference evidence="2 3" key="1">
    <citation type="submission" date="2019-05" db="EMBL/GenBank/DDBJ databases">
        <title>We sequenced the genome of Paenibacillus hemerocallicola KCTC 33185 for further insight into its adaptation and study the phylogeny of Paenibacillus.</title>
        <authorList>
            <person name="Narsing Rao M.P."/>
        </authorList>
    </citation>
    <scope>NUCLEOTIDE SEQUENCE [LARGE SCALE GENOMIC DNA]</scope>
    <source>
        <strain evidence="2 3">KCTC 33185</strain>
    </source>
</reference>